<accession>A0A5E4B289</accession>
<organism evidence="3 4">
    <name type="scientific">Marmota monax</name>
    <name type="common">Woodchuck</name>
    <dbReference type="NCBI Taxonomy" id="9995"/>
    <lineage>
        <taxon>Eukaryota</taxon>
        <taxon>Metazoa</taxon>
        <taxon>Chordata</taxon>
        <taxon>Craniata</taxon>
        <taxon>Vertebrata</taxon>
        <taxon>Euteleostomi</taxon>
        <taxon>Mammalia</taxon>
        <taxon>Eutheria</taxon>
        <taxon>Euarchontoglires</taxon>
        <taxon>Glires</taxon>
        <taxon>Rodentia</taxon>
        <taxon>Sciuromorpha</taxon>
        <taxon>Sciuridae</taxon>
        <taxon>Xerinae</taxon>
        <taxon>Marmotini</taxon>
        <taxon>Marmota</taxon>
    </lineage>
</organism>
<sequence length="137" mass="13360">MGGVGEEVEPPGRGGAAGAEPSLPPPPLRCLSVGGDTKSSRSVPSAWRRCPTGDAEGGRAGGAPPEGPGGELGCRRRRRAARAAPQPAAGGAGGRRPAACVWLSGAGAPGPPSDAAAAGVASARARCGERNEHAHEC</sequence>
<reference evidence="3 4" key="1">
    <citation type="submission" date="2019-04" db="EMBL/GenBank/DDBJ databases">
        <authorList>
            <person name="Alioto T."/>
            <person name="Alioto T."/>
        </authorList>
    </citation>
    <scope>NUCLEOTIDE SEQUENCE [LARGE SCALE GENOMIC DNA]</scope>
</reference>
<keyword evidence="4" id="KW-1185">Reference proteome</keyword>
<gene>
    <name evidence="2" type="ORF">GHT09_002293</name>
    <name evidence="3" type="ORF">MONAX_5E037520</name>
</gene>
<evidence type="ECO:0000313" key="4">
    <source>
        <dbReference type="Proteomes" id="UP000335636"/>
    </source>
</evidence>
<evidence type="ECO:0000313" key="3">
    <source>
        <dbReference type="EMBL" id="VTJ62752.1"/>
    </source>
</evidence>
<reference evidence="2" key="2">
    <citation type="submission" date="2020-08" db="EMBL/GenBank/DDBJ databases">
        <authorList>
            <person name="Shumante A."/>
            <person name="Zimin A.V."/>
            <person name="Puiu D."/>
            <person name="Salzberg S.L."/>
        </authorList>
    </citation>
    <scope>NUCLEOTIDE SEQUENCE</scope>
    <source>
        <strain evidence="2">WC2-LM</strain>
        <tissue evidence="2">Liver</tissue>
    </source>
</reference>
<proteinExistence type="predicted"/>
<evidence type="ECO:0000256" key="1">
    <source>
        <dbReference type="SAM" id="MobiDB-lite"/>
    </source>
</evidence>
<protein>
    <submittedName>
        <fullName evidence="3">Uncharacterized protein</fullName>
    </submittedName>
</protein>
<dbReference type="Proteomes" id="UP000662637">
    <property type="component" value="Unassembled WGS sequence"/>
</dbReference>
<evidence type="ECO:0000313" key="2">
    <source>
        <dbReference type="EMBL" id="KAF7486001.1"/>
    </source>
</evidence>
<dbReference type="Proteomes" id="UP000335636">
    <property type="component" value="Unassembled WGS sequence"/>
</dbReference>
<dbReference type="AlphaFoldDB" id="A0A5E4B289"/>
<dbReference type="EMBL" id="CABDUW010000208">
    <property type="protein sequence ID" value="VTJ62752.1"/>
    <property type="molecule type" value="Genomic_DNA"/>
</dbReference>
<dbReference type="EMBL" id="WJEC01000085">
    <property type="protein sequence ID" value="KAF7486001.1"/>
    <property type="molecule type" value="Genomic_DNA"/>
</dbReference>
<name>A0A5E4B289_MARMO</name>
<feature type="compositionally biased region" description="Low complexity" evidence="1">
    <location>
        <begin position="82"/>
        <end position="97"/>
    </location>
</feature>
<feature type="region of interest" description="Disordered" evidence="1">
    <location>
        <begin position="1"/>
        <end position="97"/>
    </location>
</feature>